<evidence type="ECO:0000256" key="8">
    <source>
        <dbReference type="HAMAP-Rule" id="MF_03100"/>
    </source>
</evidence>
<dbReference type="OrthoDB" id="24645at2759"/>
<dbReference type="AlphaFoldDB" id="A0A024TAI1"/>
<dbReference type="PROSITE" id="PS50164">
    <property type="entry name" value="GIY_YIG"/>
    <property type="match status" value="1"/>
</dbReference>
<dbReference type="InterPro" id="IPR050381">
    <property type="entry name" value="SLX1_endonuclease"/>
</dbReference>
<dbReference type="PANTHER" id="PTHR20208:SF10">
    <property type="entry name" value="STRUCTURE-SPECIFIC ENDONUCLEASE SUBUNIT SLX1"/>
    <property type="match status" value="1"/>
</dbReference>
<dbReference type="Gene3D" id="3.40.1440.10">
    <property type="entry name" value="GIY-YIG endonuclease"/>
    <property type="match status" value="1"/>
</dbReference>
<evidence type="ECO:0000256" key="4">
    <source>
        <dbReference type="ARBA" id="ARBA00022801"/>
    </source>
</evidence>
<reference evidence="11" key="1">
    <citation type="submission" date="2013-12" db="EMBL/GenBank/DDBJ databases">
        <title>The Genome Sequence of Aphanomyces invadans NJM9701.</title>
        <authorList>
            <consortium name="The Broad Institute Genomics Platform"/>
            <person name="Russ C."/>
            <person name="Tyler B."/>
            <person name="van West P."/>
            <person name="Dieguez-Uribeondo J."/>
            <person name="Young S.K."/>
            <person name="Zeng Q."/>
            <person name="Gargeya S."/>
            <person name="Fitzgerald M."/>
            <person name="Abouelleil A."/>
            <person name="Alvarado L."/>
            <person name="Chapman S.B."/>
            <person name="Gainer-Dewar J."/>
            <person name="Goldberg J."/>
            <person name="Griggs A."/>
            <person name="Gujja S."/>
            <person name="Hansen M."/>
            <person name="Howarth C."/>
            <person name="Imamovic A."/>
            <person name="Ireland A."/>
            <person name="Larimer J."/>
            <person name="McCowan C."/>
            <person name="Murphy C."/>
            <person name="Pearson M."/>
            <person name="Poon T.W."/>
            <person name="Priest M."/>
            <person name="Roberts A."/>
            <person name="Saif S."/>
            <person name="Shea T."/>
            <person name="Sykes S."/>
            <person name="Wortman J."/>
            <person name="Nusbaum C."/>
            <person name="Birren B."/>
        </authorList>
    </citation>
    <scope>NUCLEOTIDE SEQUENCE [LARGE SCALE GENOMIC DNA]</scope>
    <source>
        <strain evidence="11">NJM9701</strain>
    </source>
</reference>
<evidence type="ECO:0000259" key="10">
    <source>
        <dbReference type="PROSITE" id="PS50164"/>
    </source>
</evidence>
<organism evidence="11">
    <name type="scientific">Aphanomyces invadans</name>
    <dbReference type="NCBI Taxonomy" id="157072"/>
    <lineage>
        <taxon>Eukaryota</taxon>
        <taxon>Sar</taxon>
        <taxon>Stramenopiles</taxon>
        <taxon>Oomycota</taxon>
        <taxon>Saprolegniomycetes</taxon>
        <taxon>Saprolegniales</taxon>
        <taxon>Verrucalvaceae</taxon>
        <taxon>Aphanomyces</taxon>
    </lineage>
</organism>
<dbReference type="GeneID" id="20091382"/>
<dbReference type="InterPro" id="IPR000305">
    <property type="entry name" value="GIY-YIG_endonuc"/>
</dbReference>
<evidence type="ECO:0000256" key="1">
    <source>
        <dbReference type="ARBA" id="ARBA00022722"/>
    </source>
</evidence>
<dbReference type="GO" id="GO:0033557">
    <property type="term" value="C:Slx1-Slx4 complex"/>
    <property type="evidence" value="ECO:0007669"/>
    <property type="project" value="UniProtKB-UniRule"/>
</dbReference>
<evidence type="ECO:0000256" key="6">
    <source>
        <dbReference type="ARBA" id="ARBA00023204"/>
    </source>
</evidence>
<dbReference type="PANTHER" id="PTHR20208">
    <property type="entry name" value="STRUCTURE-SPECIFIC ENDONUCLEASE SUBUNIT SLX1"/>
    <property type="match status" value="1"/>
</dbReference>
<dbReference type="InterPro" id="IPR013083">
    <property type="entry name" value="Znf_RING/FYVE/PHD"/>
</dbReference>
<dbReference type="SUPFAM" id="SSF82771">
    <property type="entry name" value="GIY-YIG endonuclease"/>
    <property type="match status" value="1"/>
</dbReference>
<dbReference type="RefSeq" id="XP_008880388.1">
    <property type="nucleotide sequence ID" value="XM_008882166.1"/>
</dbReference>
<evidence type="ECO:0000256" key="3">
    <source>
        <dbReference type="ARBA" id="ARBA00022763"/>
    </source>
</evidence>
<comment type="function">
    <text evidence="8">Catalytic subunit of a heterodimeric structure-specific endonuclease that resolves DNA secondary structures generated during DNA repair and recombination. Has endonuclease activity towards branched DNA substrates, introducing single-strand cuts in duplex DNA close to junctions with ss-DNA.</text>
</comment>
<evidence type="ECO:0000256" key="5">
    <source>
        <dbReference type="ARBA" id="ARBA00023172"/>
    </source>
</evidence>
<keyword evidence="1 8" id="KW-0540">Nuclease</keyword>
<dbReference type="HAMAP" id="MF_03100">
    <property type="entry name" value="Endonuc_su_Slx1"/>
    <property type="match status" value="1"/>
</dbReference>
<keyword evidence="4 8" id="KW-0378">Hydrolase</keyword>
<dbReference type="EMBL" id="KI914017">
    <property type="protein sequence ID" value="ETV90999.1"/>
    <property type="molecule type" value="Genomic_DNA"/>
</dbReference>
<keyword evidence="3 8" id="KW-0227">DNA damage</keyword>
<dbReference type="STRING" id="157072.A0A024TAI1"/>
<dbReference type="InterPro" id="IPR027520">
    <property type="entry name" value="Slx1"/>
</dbReference>
<evidence type="ECO:0000256" key="7">
    <source>
        <dbReference type="ARBA" id="ARBA00023242"/>
    </source>
</evidence>
<protein>
    <recommendedName>
        <fullName evidence="8">Structure-specific endonuclease subunit SLX1 homolog</fullName>
        <ecNumber evidence="8">3.1.-.-</ecNumber>
    </recommendedName>
</protein>
<dbReference type="GO" id="GO:0017108">
    <property type="term" value="F:5'-flap endonuclease activity"/>
    <property type="evidence" value="ECO:0007669"/>
    <property type="project" value="InterPro"/>
</dbReference>
<sequence>MLLACYLLTPMERKKRMRLSYIGFTVSPKRRIRQHNGELVQGAKKTFKHRPWEMVLVVHGFPTKELALQFEWLWQHPYNSRFTKPTMGHLKTDKSLGPMRSIQRKVRELHLVLNVRPWSGLSLTLSYTSHDFLEWSRTLDSFRLPDHMRTVWTPLDDFPSAHDGCPSPPTDSTECDVCAQPIASRCEPTLHCYLDCSMKAHVPCMSTRFLDQDNGVLGIPHVGTCPVCLGDLTWSRLLAQAVNPPPDNPHPTASSSTSRRKHETGQVERVVALASVESPRRMKRRGSRVNTAPVRTSAERGRSTSSSCEQPHKVARGWSRHVAASHDVVDLVSDDDERIPPGVVPLVHDAIDLTD</sequence>
<dbReference type="InterPro" id="IPR035901">
    <property type="entry name" value="GIY-YIG_endonuc_sf"/>
</dbReference>
<dbReference type="Pfam" id="PF01541">
    <property type="entry name" value="GIY-YIG"/>
    <property type="match status" value="1"/>
</dbReference>
<dbReference type="VEuPathDB" id="FungiDB:H310_14332"/>
<dbReference type="GO" id="GO:0008821">
    <property type="term" value="F:crossover junction DNA endonuclease activity"/>
    <property type="evidence" value="ECO:0007669"/>
    <property type="project" value="TreeGrafter"/>
</dbReference>
<keyword evidence="7 8" id="KW-0539">Nucleus</keyword>
<comment type="subunit">
    <text evidence="8">Forms a heterodimer with a member of the SLX4 family.</text>
</comment>
<accession>A0A024TAI1</accession>
<evidence type="ECO:0000256" key="9">
    <source>
        <dbReference type="SAM" id="MobiDB-lite"/>
    </source>
</evidence>
<comment type="subcellular location">
    <subcellularLocation>
        <location evidence="8">Nucleus</location>
    </subcellularLocation>
</comment>
<name>A0A024TAI1_9STRA</name>
<dbReference type="Gene3D" id="3.30.40.10">
    <property type="entry name" value="Zinc/RING finger domain, C3HC4 (zinc finger)"/>
    <property type="match status" value="1"/>
</dbReference>
<comment type="caution">
    <text evidence="8">Lacks conserved residue(s) required for the propagation of feature annotation.</text>
</comment>
<keyword evidence="2 8" id="KW-0255">Endonuclease</keyword>
<comment type="similarity">
    <text evidence="8">Belongs to the SLX1 family.</text>
</comment>
<proteinExistence type="inferred from homology"/>
<dbReference type="Pfam" id="PF21202">
    <property type="entry name" value="SLX1_C"/>
    <property type="match status" value="1"/>
</dbReference>
<comment type="cofactor">
    <cofactor evidence="8">
        <name>a divalent metal cation</name>
        <dbReference type="ChEBI" id="CHEBI:60240"/>
    </cofactor>
</comment>
<gene>
    <name evidence="11" type="ORF">H310_14332</name>
</gene>
<dbReference type="GO" id="GO:0000724">
    <property type="term" value="P:double-strand break repair via homologous recombination"/>
    <property type="evidence" value="ECO:0007669"/>
    <property type="project" value="TreeGrafter"/>
</dbReference>
<feature type="region of interest" description="Disordered" evidence="9">
    <location>
        <begin position="240"/>
        <end position="310"/>
    </location>
</feature>
<feature type="domain" description="GIY-YIG" evidence="10">
    <location>
        <begin position="1"/>
        <end position="84"/>
    </location>
</feature>
<dbReference type="InterPro" id="IPR048749">
    <property type="entry name" value="SLX1_C"/>
</dbReference>
<evidence type="ECO:0000313" key="11">
    <source>
        <dbReference type="EMBL" id="ETV90999.1"/>
    </source>
</evidence>
<dbReference type="CDD" id="cd10455">
    <property type="entry name" value="GIY-YIG_SLX1"/>
    <property type="match status" value="1"/>
</dbReference>
<keyword evidence="5 8" id="KW-0233">DNA recombination</keyword>
<evidence type="ECO:0000256" key="2">
    <source>
        <dbReference type="ARBA" id="ARBA00022759"/>
    </source>
</evidence>
<keyword evidence="6 8" id="KW-0234">DNA repair</keyword>
<dbReference type="EC" id="3.1.-.-" evidence="8"/>
<dbReference type="eggNOG" id="KOG3005">
    <property type="taxonomic scope" value="Eukaryota"/>
</dbReference>